<reference evidence="8" key="2">
    <citation type="submission" date="2014-09" db="EMBL/GenBank/DDBJ databases">
        <authorList>
            <consortium name="NBRP consortium"/>
            <person name="Sawabe T."/>
            <person name="Meirelles P."/>
            <person name="Nakanishi M."/>
            <person name="Sayaka M."/>
            <person name="Hattori M."/>
            <person name="Ohkuma M."/>
        </authorList>
    </citation>
    <scope>NUCLEOTIDE SEQUENCE [LARGE SCALE GENOMIC DNA]</scope>
    <source>
        <strain evidence="8">JCM 19239</strain>
    </source>
</reference>
<evidence type="ECO:0000256" key="4">
    <source>
        <dbReference type="ARBA" id="ARBA00023136"/>
    </source>
</evidence>
<evidence type="ECO:0000256" key="5">
    <source>
        <dbReference type="SAM" id="Phobius"/>
    </source>
</evidence>
<evidence type="ECO:0000256" key="3">
    <source>
        <dbReference type="ARBA" id="ARBA00022989"/>
    </source>
</evidence>
<dbReference type="PROSITE" id="PS50929">
    <property type="entry name" value="ABC_TM1F"/>
    <property type="match status" value="1"/>
</dbReference>
<evidence type="ECO:0000256" key="2">
    <source>
        <dbReference type="ARBA" id="ARBA00022692"/>
    </source>
</evidence>
<feature type="domain" description="ABC transmembrane type-1" evidence="6">
    <location>
        <begin position="1"/>
        <end position="151"/>
    </location>
</feature>
<keyword evidence="7" id="KW-0067">ATP-binding</keyword>
<feature type="transmembrane region" description="Helical" evidence="5">
    <location>
        <begin position="113"/>
        <end position="142"/>
    </location>
</feature>
<dbReference type="Pfam" id="PF00664">
    <property type="entry name" value="ABC_membrane"/>
    <property type="match status" value="1"/>
</dbReference>
<name>A0ABQ0JJL2_9VIBR</name>
<comment type="subcellular location">
    <subcellularLocation>
        <location evidence="1">Cell membrane</location>
        <topology evidence="1">Multi-pass membrane protein</topology>
    </subcellularLocation>
</comment>
<dbReference type="InterPro" id="IPR036640">
    <property type="entry name" value="ABC1_TM_sf"/>
</dbReference>
<protein>
    <submittedName>
        <fullName evidence="7">Lipid A export ATP-binding/permease protein MsbA</fullName>
    </submittedName>
</protein>
<reference evidence="8" key="1">
    <citation type="submission" date="2014-09" db="EMBL/GenBank/DDBJ databases">
        <title>Vibrio variabilis JCM 19239. (C206) whole genome shotgun sequence.</title>
        <authorList>
            <person name="Sawabe T."/>
            <person name="Meirelles P."/>
            <person name="Nakanishi M."/>
            <person name="Sayaka M."/>
            <person name="Hattori M."/>
            <person name="Ohkuma M."/>
        </authorList>
    </citation>
    <scope>NUCLEOTIDE SEQUENCE [LARGE SCALE GENOMIC DNA]</scope>
    <source>
        <strain evidence="8">JCM 19239</strain>
    </source>
</reference>
<accession>A0ABQ0JJL2</accession>
<dbReference type="GO" id="GO:0005524">
    <property type="term" value="F:ATP binding"/>
    <property type="evidence" value="ECO:0007669"/>
    <property type="project" value="UniProtKB-KW"/>
</dbReference>
<keyword evidence="7" id="KW-0547">Nucleotide-binding</keyword>
<evidence type="ECO:0000313" key="8">
    <source>
        <dbReference type="Proteomes" id="UP000029223"/>
    </source>
</evidence>
<dbReference type="Proteomes" id="UP000029223">
    <property type="component" value="Unassembled WGS sequence"/>
</dbReference>
<keyword evidence="8" id="KW-1185">Reference proteome</keyword>
<comment type="caution">
    <text evidence="7">The sequence shown here is derived from an EMBL/GenBank/DDBJ whole genome shotgun (WGS) entry which is preliminary data.</text>
</comment>
<evidence type="ECO:0000313" key="7">
    <source>
        <dbReference type="EMBL" id="GAL28945.1"/>
    </source>
</evidence>
<gene>
    <name evidence="7" type="ORF">JCM19239_5051</name>
</gene>
<dbReference type="EMBL" id="BBMS01000053">
    <property type="protein sequence ID" value="GAL28945.1"/>
    <property type="molecule type" value="Genomic_DNA"/>
</dbReference>
<feature type="transmembrane region" description="Helical" evidence="5">
    <location>
        <begin position="26"/>
        <end position="43"/>
    </location>
</feature>
<dbReference type="SUPFAM" id="SSF90123">
    <property type="entry name" value="ABC transporter transmembrane region"/>
    <property type="match status" value="1"/>
</dbReference>
<dbReference type="Gene3D" id="1.20.1560.10">
    <property type="entry name" value="ABC transporter type 1, transmembrane domain"/>
    <property type="match status" value="1"/>
</dbReference>
<proteinExistence type="predicted"/>
<sequence length="179" mass="19558">MFALAIPFITMSIYDHVIGGDAAHELTGIAIGATLLFALLWLLRVIRSQTLATVANRISREISDALVKKLLTESYQVSKNTTQQTQVNQLNFSQRIAGVLSGPLGNTLFDIPFVLVFLIAIGALGGWLVMVPIISLGLYYLVAKLLSSILQLEPTNRQSPVLTVKRLSPSFQATRLHAQ</sequence>
<keyword evidence="4 5" id="KW-0472">Membrane</keyword>
<keyword evidence="3 5" id="KW-1133">Transmembrane helix</keyword>
<evidence type="ECO:0000256" key="1">
    <source>
        <dbReference type="ARBA" id="ARBA00004651"/>
    </source>
</evidence>
<organism evidence="7 8">
    <name type="scientific">Vibrio variabilis</name>
    <dbReference type="NCBI Taxonomy" id="990271"/>
    <lineage>
        <taxon>Bacteria</taxon>
        <taxon>Pseudomonadati</taxon>
        <taxon>Pseudomonadota</taxon>
        <taxon>Gammaproteobacteria</taxon>
        <taxon>Vibrionales</taxon>
        <taxon>Vibrionaceae</taxon>
        <taxon>Vibrio</taxon>
    </lineage>
</organism>
<dbReference type="InterPro" id="IPR011527">
    <property type="entry name" value="ABC1_TM_dom"/>
</dbReference>
<evidence type="ECO:0000259" key="6">
    <source>
        <dbReference type="PROSITE" id="PS50929"/>
    </source>
</evidence>
<keyword evidence="2 5" id="KW-0812">Transmembrane</keyword>